<proteinExistence type="predicted"/>
<dbReference type="EMBL" id="JAMZMK010009778">
    <property type="protein sequence ID" value="KAI7734248.1"/>
    <property type="molecule type" value="Genomic_DNA"/>
</dbReference>
<sequence>VKDKHDKLKHKDISIDTLFGRSFDVGHDLLFKHAFMGDEVEEDFEMTKQEVTNEEKTLYQEFDKKGGKKQTMMQVMTK</sequence>
<keyword evidence="2" id="KW-1185">Reference proteome</keyword>
<comment type="caution">
    <text evidence="1">The sequence shown here is derived from an EMBL/GenBank/DDBJ whole genome shotgun (WGS) entry which is preliminary data.</text>
</comment>
<evidence type="ECO:0000313" key="1">
    <source>
        <dbReference type="EMBL" id="KAI7734248.1"/>
    </source>
</evidence>
<name>A0AAD5GBM4_AMBAR</name>
<feature type="non-terminal residue" evidence="1">
    <location>
        <position position="1"/>
    </location>
</feature>
<accession>A0AAD5GBM4</accession>
<evidence type="ECO:0000313" key="2">
    <source>
        <dbReference type="Proteomes" id="UP001206925"/>
    </source>
</evidence>
<organism evidence="1 2">
    <name type="scientific">Ambrosia artemisiifolia</name>
    <name type="common">Common ragweed</name>
    <dbReference type="NCBI Taxonomy" id="4212"/>
    <lineage>
        <taxon>Eukaryota</taxon>
        <taxon>Viridiplantae</taxon>
        <taxon>Streptophyta</taxon>
        <taxon>Embryophyta</taxon>
        <taxon>Tracheophyta</taxon>
        <taxon>Spermatophyta</taxon>
        <taxon>Magnoliopsida</taxon>
        <taxon>eudicotyledons</taxon>
        <taxon>Gunneridae</taxon>
        <taxon>Pentapetalae</taxon>
        <taxon>asterids</taxon>
        <taxon>campanulids</taxon>
        <taxon>Asterales</taxon>
        <taxon>Asteraceae</taxon>
        <taxon>Asteroideae</taxon>
        <taxon>Heliantheae alliance</taxon>
        <taxon>Heliantheae</taxon>
        <taxon>Ambrosia</taxon>
    </lineage>
</organism>
<protein>
    <submittedName>
        <fullName evidence="1">Uncharacterized protein</fullName>
    </submittedName>
</protein>
<reference evidence="1" key="1">
    <citation type="submission" date="2022-06" db="EMBL/GenBank/DDBJ databases">
        <title>Uncovering the hologenomic basis of an extraordinary plant invasion.</title>
        <authorList>
            <person name="Bieker V.C."/>
            <person name="Martin M.D."/>
            <person name="Gilbert T."/>
            <person name="Hodgins K."/>
            <person name="Battlay P."/>
            <person name="Petersen B."/>
            <person name="Wilson J."/>
        </authorList>
    </citation>
    <scope>NUCLEOTIDE SEQUENCE</scope>
    <source>
        <strain evidence="1">AA19_3_7</strain>
        <tissue evidence="1">Leaf</tissue>
    </source>
</reference>
<dbReference type="Proteomes" id="UP001206925">
    <property type="component" value="Unassembled WGS sequence"/>
</dbReference>
<gene>
    <name evidence="1" type="ORF">M8C21_011561</name>
</gene>
<dbReference type="AlphaFoldDB" id="A0AAD5GBM4"/>